<keyword evidence="9 12" id="KW-0472">Membrane</keyword>
<dbReference type="GO" id="GO:0015891">
    <property type="term" value="P:siderophore transport"/>
    <property type="evidence" value="ECO:0007669"/>
    <property type="project" value="InterPro"/>
</dbReference>
<dbReference type="PANTHER" id="PTHR32552">
    <property type="entry name" value="FERRICHROME IRON RECEPTOR-RELATED"/>
    <property type="match status" value="1"/>
</dbReference>
<comment type="subcellular location">
    <subcellularLocation>
        <location evidence="1 12">Cell outer membrane</location>
        <topology evidence="1 12">Multi-pass membrane protein</topology>
    </subcellularLocation>
</comment>
<keyword evidence="5" id="KW-0406">Ion transport</keyword>
<keyword evidence="11 12" id="KW-0998">Cell outer membrane</keyword>
<dbReference type="SUPFAM" id="SSF56935">
    <property type="entry name" value="Porins"/>
    <property type="match status" value="1"/>
</dbReference>
<keyword evidence="3 12" id="KW-0813">Transport</keyword>
<reference evidence="15 16" key="1">
    <citation type="journal article" date="2008" name="Int. J. Syst. Evol. Microbiol.">
        <title>Description of Roseateles aquatilis sp. nov. and Roseateles terrae sp. nov., in the class Betaproteobacteria, and emended description of the genus Roseateles.</title>
        <authorList>
            <person name="Gomila M."/>
            <person name="Bowien B."/>
            <person name="Falsen E."/>
            <person name="Moore E.R."/>
            <person name="Lalucat J."/>
        </authorList>
    </citation>
    <scope>NUCLEOTIDE SEQUENCE [LARGE SCALE GENOMIC DNA]</scope>
    <source>
        <strain evidence="15 16">CCUG 48205</strain>
    </source>
</reference>
<accession>A0A246JID8</accession>
<dbReference type="NCBIfam" id="TIGR01783">
    <property type="entry name" value="TonB-siderophor"/>
    <property type="match status" value="1"/>
</dbReference>
<dbReference type="Pfam" id="PF07715">
    <property type="entry name" value="Plug"/>
    <property type="match status" value="1"/>
</dbReference>
<dbReference type="GO" id="GO:0009279">
    <property type="term" value="C:cell outer membrane"/>
    <property type="evidence" value="ECO:0007669"/>
    <property type="project" value="UniProtKB-SubCell"/>
</dbReference>
<evidence type="ECO:0000256" key="8">
    <source>
        <dbReference type="ARBA" id="ARBA00023077"/>
    </source>
</evidence>
<dbReference type="GO" id="GO:0015344">
    <property type="term" value="F:siderophore uptake transmembrane transporter activity"/>
    <property type="evidence" value="ECO:0007669"/>
    <property type="project" value="TreeGrafter"/>
</dbReference>
<dbReference type="Gene3D" id="2.170.130.10">
    <property type="entry name" value="TonB-dependent receptor, plug domain"/>
    <property type="match status" value="1"/>
</dbReference>
<dbReference type="PROSITE" id="PS52016">
    <property type="entry name" value="TONB_DEPENDENT_REC_3"/>
    <property type="match status" value="1"/>
</dbReference>
<dbReference type="CDD" id="cd01347">
    <property type="entry name" value="ligand_gated_channel"/>
    <property type="match status" value="1"/>
</dbReference>
<evidence type="ECO:0000313" key="15">
    <source>
        <dbReference type="EMBL" id="OWQ92283.1"/>
    </source>
</evidence>
<keyword evidence="16" id="KW-1185">Reference proteome</keyword>
<gene>
    <name evidence="15" type="ORF">CDN99_08090</name>
</gene>
<evidence type="ECO:0000256" key="6">
    <source>
        <dbReference type="ARBA" id="ARBA00022692"/>
    </source>
</evidence>
<evidence type="ECO:0000259" key="14">
    <source>
        <dbReference type="SMART" id="SM00965"/>
    </source>
</evidence>
<evidence type="ECO:0000256" key="3">
    <source>
        <dbReference type="ARBA" id="ARBA00022448"/>
    </source>
</evidence>
<comment type="similarity">
    <text evidence="2 12 13">Belongs to the TonB-dependent receptor family.</text>
</comment>
<evidence type="ECO:0000256" key="11">
    <source>
        <dbReference type="ARBA" id="ARBA00023237"/>
    </source>
</evidence>
<dbReference type="Gene3D" id="3.55.50.30">
    <property type="match status" value="1"/>
</dbReference>
<evidence type="ECO:0000256" key="1">
    <source>
        <dbReference type="ARBA" id="ARBA00004571"/>
    </source>
</evidence>
<dbReference type="InterPro" id="IPR012910">
    <property type="entry name" value="Plug_dom"/>
</dbReference>
<keyword evidence="5" id="KW-0410">Iron transport</keyword>
<keyword evidence="8 13" id="KW-0798">TonB box</keyword>
<dbReference type="InterPro" id="IPR036942">
    <property type="entry name" value="Beta-barrel_TonB_sf"/>
</dbReference>
<dbReference type="InterPro" id="IPR011662">
    <property type="entry name" value="Secretin/TonB_short_N"/>
</dbReference>
<evidence type="ECO:0000256" key="10">
    <source>
        <dbReference type="ARBA" id="ARBA00023170"/>
    </source>
</evidence>
<keyword evidence="6 12" id="KW-0812">Transmembrane</keyword>
<keyword evidence="7" id="KW-0408">Iron</keyword>
<dbReference type="GO" id="GO:0038023">
    <property type="term" value="F:signaling receptor activity"/>
    <property type="evidence" value="ECO:0007669"/>
    <property type="project" value="InterPro"/>
</dbReference>
<name>A0A246JID8_9BURK</name>
<dbReference type="Proteomes" id="UP000197468">
    <property type="component" value="Unassembled WGS sequence"/>
</dbReference>
<dbReference type="PANTHER" id="PTHR32552:SF85">
    <property type="entry name" value="BLL7968 PROTEIN"/>
    <property type="match status" value="1"/>
</dbReference>
<evidence type="ECO:0000256" key="7">
    <source>
        <dbReference type="ARBA" id="ARBA00023004"/>
    </source>
</evidence>
<evidence type="ECO:0000256" key="12">
    <source>
        <dbReference type="PROSITE-ProRule" id="PRU01360"/>
    </source>
</evidence>
<sequence>MTPRPSHPLPWSPLSIPSTSPAGIARRSPVGLAVTLLLCAGAAWPLGASAATAVPTSPADSAGLSSAAEREYRIEPGPLSAVLARFAAASGVALSFDPALTRELRSSGLQGRYTVSGGFSTLLAGTGLSATGNAQGVVTLRRDAAGTAAPAVDASATGTARREVDITLPQVRVVARAAPAPEEADGRYQPTPDASTLRTTDSMLDIPQVVNVVSAQVIRDQRPRYLDDALYNVSGITQGNTLAGTQDTIMKRGFGGNRDGSVMHNGMPLVQGRGMNAAAESVEVLKGPSSMLYGIMDPGGVINVVSKKPRLKQHTSVSVIGSAYAGGRTGIGETLDTTGPVPGVAGDQDGQGGETGLAYRLIVDQINEDYWRNFGTHRETLIAPSIAWYGRDTQAVLWYEYRNYLTPFDRGTALDPATKQPLAIPKTRRLDEPFNQMKGQTHLGQFSVDHKLGDGWAAHVNLSYNRETYDANQLRVNGVNTKTGTLTRNNDATWGALSTDSYGTAYVDGKFTTAGLTHDVQAGVDSEYRLIYRRDLLRQATTTTFSYLNPVYGTEQPSRTISASDSDQTDKLHNQSVFLQDALRLNERWTLVGGLRYQHWSQNAGRGRPFKANTDTTGDKWLPRLGVVYNVTDAVSLYGSYSQSLKPQSTIAPLSSGTVIDSAVAPEQGKSWEVGAKLDLPGRVTGTLAFFDIKKRNVLVSQFNDATKLTDWRTAGAARSRGVELDVAGRFAKDWDGIASVAYVDGKTTEDPLYAGLRLWNVARQTASMSVVHDFGQTGPGRLRLGGGARYIGKRPGDSANSFELPAYTVADAFATYETKAAGRPLKLQLNVKNLFDKTYYTSSVNMYFVSMGDARQVSLMATMEF</sequence>
<dbReference type="Gene3D" id="2.40.170.20">
    <property type="entry name" value="TonB-dependent receptor, beta-barrel domain"/>
    <property type="match status" value="1"/>
</dbReference>
<feature type="domain" description="Secretin/TonB short N-terminal" evidence="14">
    <location>
        <begin position="92"/>
        <end position="143"/>
    </location>
</feature>
<evidence type="ECO:0000256" key="13">
    <source>
        <dbReference type="RuleBase" id="RU003357"/>
    </source>
</evidence>
<dbReference type="EMBL" id="NIOF01000002">
    <property type="protein sequence ID" value="OWQ92283.1"/>
    <property type="molecule type" value="Genomic_DNA"/>
</dbReference>
<proteinExistence type="inferred from homology"/>
<dbReference type="InterPro" id="IPR037066">
    <property type="entry name" value="Plug_dom_sf"/>
</dbReference>
<dbReference type="AlphaFoldDB" id="A0A246JID8"/>
<dbReference type="InterPro" id="IPR000531">
    <property type="entry name" value="Beta-barrel_TonB"/>
</dbReference>
<evidence type="ECO:0000313" key="16">
    <source>
        <dbReference type="Proteomes" id="UP000197468"/>
    </source>
</evidence>
<dbReference type="Pfam" id="PF00593">
    <property type="entry name" value="TonB_dep_Rec_b-barrel"/>
    <property type="match status" value="1"/>
</dbReference>
<evidence type="ECO:0000256" key="2">
    <source>
        <dbReference type="ARBA" id="ARBA00009810"/>
    </source>
</evidence>
<comment type="caution">
    <text evidence="15">The sequence shown here is derived from an EMBL/GenBank/DDBJ whole genome shotgun (WGS) entry which is preliminary data.</text>
</comment>
<dbReference type="SMART" id="SM00965">
    <property type="entry name" value="STN"/>
    <property type="match status" value="1"/>
</dbReference>
<dbReference type="InterPro" id="IPR010105">
    <property type="entry name" value="TonB_sidphr_rcpt"/>
</dbReference>
<evidence type="ECO:0000256" key="5">
    <source>
        <dbReference type="ARBA" id="ARBA00022496"/>
    </source>
</evidence>
<dbReference type="OrthoDB" id="9790771at2"/>
<organism evidence="15 16">
    <name type="scientific">Roseateles aquatilis</name>
    <dbReference type="NCBI Taxonomy" id="431061"/>
    <lineage>
        <taxon>Bacteria</taxon>
        <taxon>Pseudomonadati</taxon>
        <taxon>Pseudomonadota</taxon>
        <taxon>Betaproteobacteria</taxon>
        <taxon>Burkholderiales</taxon>
        <taxon>Sphaerotilaceae</taxon>
        <taxon>Roseateles</taxon>
    </lineage>
</organism>
<evidence type="ECO:0000256" key="9">
    <source>
        <dbReference type="ARBA" id="ARBA00023136"/>
    </source>
</evidence>
<dbReference type="InterPro" id="IPR039426">
    <property type="entry name" value="TonB-dep_rcpt-like"/>
</dbReference>
<keyword evidence="4 12" id="KW-1134">Transmembrane beta strand</keyword>
<protein>
    <submittedName>
        <fullName evidence="15">TonB-dependent siderophore receptor</fullName>
    </submittedName>
</protein>
<dbReference type="RefSeq" id="WP_088384359.1">
    <property type="nucleotide sequence ID" value="NZ_NIOF01000002.1"/>
</dbReference>
<evidence type="ECO:0000256" key="4">
    <source>
        <dbReference type="ARBA" id="ARBA00022452"/>
    </source>
</evidence>
<keyword evidence="10 15" id="KW-0675">Receptor</keyword>